<reference evidence="5 6" key="1">
    <citation type="submission" date="2020-07" db="EMBL/GenBank/DDBJ databases">
        <title>MOT database genomes.</title>
        <authorList>
            <person name="Joseph S."/>
            <person name="Aduse-Opoku J."/>
            <person name="Hashim A."/>
            <person name="Wade W."/>
            <person name="Curtis M."/>
        </authorList>
    </citation>
    <scope>NUCLEOTIDE SEQUENCE [LARGE SCALE GENOMIC DNA]</scope>
    <source>
        <strain evidence="5 6">DSM 100099</strain>
    </source>
</reference>
<comment type="caution">
    <text evidence="5">The sequence shown here is derived from an EMBL/GenBank/DDBJ whole genome shotgun (WGS) entry which is preliminary data.</text>
</comment>
<dbReference type="PANTHER" id="PTHR38011:SF7">
    <property type="entry name" value="2,5-DIAMINO-6-RIBOSYLAMINO-4(3H)-PYRIMIDINONE 5'-PHOSPHATE REDUCTASE"/>
    <property type="match status" value="1"/>
</dbReference>
<organism evidence="5 6">
    <name type="scientific">Sanguibacter inulinus</name>
    <dbReference type="NCBI Taxonomy" id="60922"/>
    <lineage>
        <taxon>Bacteria</taxon>
        <taxon>Bacillati</taxon>
        <taxon>Actinomycetota</taxon>
        <taxon>Actinomycetes</taxon>
        <taxon>Micrococcales</taxon>
        <taxon>Sanguibacteraceae</taxon>
        <taxon>Sanguibacter</taxon>
    </lineage>
</organism>
<accession>A0A853ETX3</accession>
<dbReference type="Proteomes" id="UP000561011">
    <property type="component" value="Unassembled WGS sequence"/>
</dbReference>
<evidence type="ECO:0000256" key="2">
    <source>
        <dbReference type="ARBA" id="ARBA00022857"/>
    </source>
</evidence>
<evidence type="ECO:0000259" key="4">
    <source>
        <dbReference type="Pfam" id="PF01872"/>
    </source>
</evidence>
<evidence type="ECO:0000256" key="1">
    <source>
        <dbReference type="ARBA" id="ARBA00005104"/>
    </source>
</evidence>
<dbReference type="RefSeq" id="WP_179913540.1">
    <property type="nucleotide sequence ID" value="NZ_JACBYE010000024.1"/>
</dbReference>
<dbReference type="InterPro" id="IPR024072">
    <property type="entry name" value="DHFR-like_dom_sf"/>
</dbReference>
<dbReference type="InterPro" id="IPR050765">
    <property type="entry name" value="Riboflavin_Biosynth_HTPR"/>
</dbReference>
<gene>
    <name evidence="5" type="ORF">HZZ10_11005</name>
</gene>
<dbReference type="EMBL" id="JACBYE010000024">
    <property type="protein sequence ID" value="NYS94045.1"/>
    <property type="molecule type" value="Genomic_DNA"/>
</dbReference>
<name>A0A853ETX3_9MICO</name>
<proteinExistence type="predicted"/>
<dbReference type="InterPro" id="IPR002734">
    <property type="entry name" value="RibDG_C"/>
</dbReference>
<dbReference type="Gene3D" id="3.40.430.10">
    <property type="entry name" value="Dihydrofolate Reductase, subunit A"/>
    <property type="match status" value="1"/>
</dbReference>
<feature type="domain" description="Bacterial bifunctional deaminase-reductase C-terminal" evidence="4">
    <location>
        <begin position="52"/>
        <end position="244"/>
    </location>
</feature>
<dbReference type="Pfam" id="PF01872">
    <property type="entry name" value="RibD_C"/>
    <property type="match status" value="1"/>
</dbReference>
<evidence type="ECO:0000256" key="3">
    <source>
        <dbReference type="ARBA" id="ARBA00023002"/>
    </source>
</evidence>
<keyword evidence="3" id="KW-0560">Oxidoreductase</keyword>
<protein>
    <submittedName>
        <fullName evidence="5">Dihydrofolate reductase family protein</fullName>
    </submittedName>
</protein>
<keyword evidence="6" id="KW-1185">Reference proteome</keyword>
<comment type="pathway">
    <text evidence="1">Cofactor biosynthesis; riboflavin biosynthesis.</text>
</comment>
<evidence type="ECO:0000313" key="5">
    <source>
        <dbReference type="EMBL" id="NYS94045.1"/>
    </source>
</evidence>
<keyword evidence="2" id="KW-0521">NADP</keyword>
<dbReference type="SUPFAM" id="SSF53597">
    <property type="entry name" value="Dihydrofolate reductase-like"/>
    <property type="match status" value="1"/>
</dbReference>
<dbReference type="GO" id="GO:0008703">
    <property type="term" value="F:5-amino-6-(5-phosphoribosylamino)uracil reductase activity"/>
    <property type="evidence" value="ECO:0007669"/>
    <property type="project" value="InterPro"/>
</dbReference>
<dbReference type="PANTHER" id="PTHR38011">
    <property type="entry name" value="DIHYDROFOLATE REDUCTASE FAMILY PROTEIN (AFU_ORTHOLOGUE AFUA_8G06820)"/>
    <property type="match status" value="1"/>
</dbReference>
<dbReference type="GO" id="GO:0009231">
    <property type="term" value="P:riboflavin biosynthetic process"/>
    <property type="evidence" value="ECO:0007669"/>
    <property type="project" value="InterPro"/>
</dbReference>
<dbReference type="AlphaFoldDB" id="A0A853ETX3"/>
<evidence type="ECO:0000313" key="6">
    <source>
        <dbReference type="Proteomes" id="UP000561011"/>
    </source>
</evidence>
<sequence>MPDTGSGRPTLDVLVVEGRPVESARRIEPDPGEIELATLYAHPDPAGGRQTWVRANMISTLDGAATGAGGVSGGINGDADYRVFRVLRALADVVLVGAGTVRAERYTPLSVPDGLADLRAASGRAPAIELAIVTRSGDLPEQITDVAQHPAGTVPPIVLTTSVGAARLTGYPADRVVVTGEDSVDLQAALDALTDRGLVRVLAEGGPSLLGDLADGDHLDELCLTTSPLVVGGPAPRIVTSGSYLGKGGAPARLVQILHSGGSLLARWALRADPVPAHPASGSAHR</sequence>